<dbReference type="Proteomes" id="UP000297465">
    <property type="component" value="Unassembled WGS sequence"/>
</dbReference>
<gene>
    <name evidence="2" type="ORF">EHQ31_08515</name>
</gene>
<feature type="chain" id="PRO_5045306021" description="LIC_13355 family lipoprotein" evidence="1">
    <location>
        <begin position="24"/>
        <end position="112"/>
    </location>
</feature>
<comment type="caution">
    <text evidence="2">The sequence shown here is derived from an EMBL/GenBank/DDBJ whole genome shotgun (WGS) entry which is preliminary data.</text>
</comment>
<evidence type="ECO:0000313" key="2">
    <source>
        <dbReference type="EMBL" id="TGL02717.1"/>
    </source>
</evidence>
<sequence>MKFAKVFFLVISLLLLHQCITNSGWKCVNQCKDNFGEYTAGVNDQYIGPTVESPKLSKSIFSFGNIFPYGKGKLIYGKETPGYKRAFHDTGDSYEGNFGWDKALMYSVNRVS</sequence>
<name>A0ABY2LRR2_9LEPT</name>
<keyword evidence="1" id="KW-0732">Signal</keyword>
<dbReference type="EMBL" id="RQFO01000011">
    <property type="protein sequence ID" value="TGL02717.1"/>
    <property type="molecule type" value="Genomic_DNA"/>
</dbReference>
<feature type="signal peptide" evidence="1">
    <location>
        <begin position="1"/>
        <end position="23"/>
    </location>
</feature>
<evidence type="ECO:0008006" key="4">
    <source>
        <dbReference type="Google" id="ProtNLM"/>
    </source>
</evidence>
<proteinExistence type="predicted"/>
<evidence type="ECO:0000313" key="3">
    <source>
        <dbReference type="Proteomes" id="UP000297465"/>
    </source>
</evidence>
<accession>A0ABY2LRR2</accession>
<evidence type="ECO:0000256" key="1">
    <source>
        <dbReference type="SAM" id="SignalP"/>
    </source>
</evidence>
<dbReference type="RefSeq" id="WP_135568418.1">
    <property type="nucleotide sequence ID" value="NZ_RQFN01000007.1"/>
</dbReference>
<keyword evidence="3" id="KW-1185">Reference proteome</keyword>
<reference evidence="3" key="1">
    <citation type="journal article" date="2019" name="PLoS Negl. Trop. Dis.">
        <title>Revisiting the worldwide diversity of Leptospira species in the environment.</title>
        <authorList>
            <person name="Vincent A.T."/>
            <person name="Schiettekatte O."/>
            <person name="Bourhy P."/>
            <person name="Veyrier F.J."/>
            <person name="Picardeau M."/>
        </authorList>
    </citation>
    <scope>NUCLEOTIDE SEQUENCE [LARGE SCALE GENOMIC DNA]</scope>
    <source>
        <strain evidence="3">201800278</strain>
    </source>
</reference>
<organism evidence="2 3">
    <name type="scientific">Leptospira montravelensis</name>
    <dbReference type="NCBI Taxonomy" id="2484961"/>
    <lineage>
        <taxon>Bacteria</taxon>
        <taxon>Pseudomonadati</taxon>
        <taxon>Spirochaetota</taxon>
        <taxon>Spirochaetia</taxon>
        <taxon>Leptospirales</taxon>
        <taxon>Leptospiraceae</taxon>
        <taxon>Leptospira</taxon>
    </lineage>
</organism>
<protein>
    <recommendedName>
        <fullName evidence="4">LIC_13355 family lipoprotein</fullName>
    </recommendedName>
</protein>